<evidence type="ECO:0000256" key="5">
    <source>
        <dbReference type="ARBA" id="ARBA00022898"/>
    </source>
</evidence>
<keyword evidence="3 6" id="KW-0032">Aminotransferase</keyword>
<name>A0A1T4PM42_9FIRM</name>
<evidence type="ECO:0000256" key="6">
    <source>
        <dbReference type="RuleBase" id="RU000481"/>
    </source>
</evidence>
<dbReference type="OrthoDB" id="9803354at2"/>
<evidence type="ECO:0000256" key="4">
    <source>
        <dbReference type="ARBA" id="ARBA00022679"/>
    </source>
</evidence>
<evidence type="ECO:0000256" key="1">
    <source>
        <dbReference type="ARBA" id="ARBA00001933"/>
    </source>
</evidence>
<proteinExistence type="inferred from homology"/>
<dbReference type="GO" id="GO:0030170">
    <property type="term" value="F:pyridoxal phosphate binding"/>
    <property type="evidence" value="ECO:0007669"/>
    <property type="project" value="InterPro"/>
</dbReference>
<accession>A0A1T4PM42</accession>
<gene>
    <name evidence="8" type="ORF">SAMN02745885_01310</name>
</gene>
<dbReference type="InterPro" id="IPR004839">
    <property type="entry name" value="Aminotransferase_I/II_large"/>
</dbReference>
<evidence type="ECO:0000313" key="8">
    <source>
        <dbReference type="EMBL" id="SJZ91958.1"/>
    </source>
</evidence>
<dbReference type="SUPFAM" id="SSF53383">
    <property type="entry name" value="PLP-dependent transferases"/>
    <property type="match status" value="1"/>
</dbReference>
<dbReference type="Proteomes" id="UP000189933">
    <property type="component" value="Unassembled WGS sequence"/>
</dbReference>
<dbReference type="RefSeq" id="WP_078665389.1">
    <property type="nucleotide sequence ID" value="NZ_FUXM01000012.1"/>
</dbReference>
<dbReference type="InterPro" id="IPR050596">
    <property type="entry name" value="AspAT/PAT-like"/>
</dbReference>
<keyword evidence="9" id="KW-1185">Reference proteome</keyword>
<keyword evidence="5" id="KW-0663">Pyridoxal phosphate</keyword>
<dbReference type="Pfam" id="PF00155">
    <property type="entry name" value="Aminotran_1_2"/>
    <property type="match status" value="1"/>
</dbReference>
<dbReference type="GO" id="GO:0008483">
    <property type="term" value="F:transaminase activity"/>
    <property type="evidence" value="ECO:0007669"/>
    <property type="project" value="UniProtKB-KW"/>
</dbReference>
<dbReference type="InterPro" id="IPR015421">
    <property type="entry name" value="PyrdxlP-dep_Trfase_major"/>
</dbReference>
<dbReference type="FunFam" id="3.40.640.10:FF:000033">
    <property type="entry name" value="Aspartate aminotransferase"/>
    <property type="match status" value="1"/>
</dbReference>
<dbReference type="CDD" id="cd00609">
    <property type="entry name" value="AAT_like"/>
    <property type="match status" value="1"/>
</dbReference>
<dbReference type="PROSITE" id="PS00105">
    <property type="entry name" value="AA_TRANSFER_CLASS_1"/>
    <property type="match status" value="1"/>
</dbReference>
<dbReference type="InterPro" id="IPR004838">
    <property type="entry name" value="NHTrfase_class1_PyrdxlP-BS"/>
</dbReference>
<reference evidence="9" key="1">
    <citation type="submission" date="2017-02" db="EMBL/GenBank/DDBJ databases">
        <authorList>
            <person name="Varghese N."/>
            <person name="Submissions S."/>
        </authorList>
    </citation>
    <scope>NUCLEOTIDE SEQUENCE [LARGE SCALE GENOMIC DNA]</scope>
    <source>
        <strain evidence="9">DSM 16521</strain>
    </source>
</reference>
<comment type="cofactor">
    <cofactor evidence="1 6">
        <name>pyridoxal 5'-phosphate</name>
        <dbReference type="ChEBI" id="CHEBI:597326"/>
    </cofactor>
</comment>
<dbReference type="PANTHER" id="PTHR46383:SF3">
    <property type="entry name" value="ASPARTATE AMINOTRANSFERASE-RELATED"/>
    <property type="match status" value="1"/>
</dbReference>
<dbReference type="Gene3D" id="3.40.640.10">
    <property type="entry name" value="Type I PLP-dependent aspartate aminotransferase-like (Major domain)"/>
    <property type="match status" value="1"/>
</dbReference>
<organism evidence="8 9">
    <name type="scientific">Carboxydocella sporoproducens DSM 16521</name>
    <dbReference type="NCBI Taxonomy" id="1121270"/>
    <lineage>
        <taxon>Bacteria</taxon>
        <taxon>Bacillati</taxon>
        <taxon>Bacillota</taxon>
        <taxon>Clostridia</taxon>
        <taxon>Eubacteriales</taxon>
        <taxon>Clostridiales Family XVI. Incertae Sedis</taxon>
        <taxon>Carboxydocella</taxon>
    </lineage>
</organism>
<feature type="domain" description="Aminotransferase class I/classII large" evidence="7">
    <location>
        <begin position="29"/>
        <end position="378"/>
    </location>
</feature>
<dbReference type="AlphaFoldDB" id="A0A1T4PM42"/>
<evidence type="ECO:0000259" key="7">
    <source>
        <dbReference type="Pfam" id="PF00155"/>
    </source>
</evidence>
<dbReference type="InterPro" id="IPR015422">
    <property type="entry name" value="PyrdxlP-dep_Trfase_small"/>
</dbReference>
<comment type="similarity">
    <text evidence="2 6">Belongs to the class-I pyridoxal-phosphate-dependent aminotransferase family.</text>
</comment>
<evidence type="ECO:0000256" key="2">
    <source>
        <dbReference type="ARBA" id="ARBA00007441"/>
    </source>
</evidence>
<sequence>MIEKVATLVRELPPSGIRRFFDLVAETPGVISLGVGEPDFVTPWAGREACIWGLEKGKTHYTSNHGLLELREAISRDVEANLGVSYDPRREIMVTVGVSEALDIALRALLNPGEEVIIPEPSYVSYQPCTLLAGGRPVPVATRWEDGFRLTPAALEQALTPSTKAVLLCYPNNPTGTTLSRQDLEGIAEIARARDLIVIADEIYHHLTYGRQHFSIAALPGMKERTILLNGFSKAYAMTGWRLGYACGHPDLINAMVKIHQYTMLCAPITAQLAALEVLKSCRGEMEAMVREYDRRRRLVVAGLREAGLECHEPEGAFYVFPSIRSTGLTSEQFATELLREQKVAVVPGSAFGAAGEGCIRISYAYSLAQLQEALKRIRMFVQSRMAG</sequence>
<dbReference type="PANTHER" id="PTHR46383">
    <property type="entry name" value="ASPARTATE AMINOTRANSFERASE"/>
    <property type="match status" value="1"/>
</dbReference>
<dbReference type="Gene3D" id="3.90.1150.10">
    <property type="entry name" value="Aspartate Aminotransferase, domain 1"/>
    <property type="match status" value="1"/>
</dbReference>
<evidence type="ECO:0000313" key="9">
    <source>
        <dbReference type="Proteomes" id="UP000189933"/>
    </source>
</evidence>
<keyword evidence="4 6" id="KW-0808">Transferase</keyword>
<dbReference type="GO" id="GO:0006520">
    <property type="term" value="P:amino acid metabolic process"/>
    <property type="evidence" value="ECO:0007669"/>
    <property type="project" value="InterPro"/>
</dbReference>
<dbReference type="EMBL" id="FUXM01000012">
    <property type="protein sequence ID" value="SJZ91958.1"/>
    <property type="molecule type" value="Genomic_DNA"/>
</dbReference>
<dbReference type="EC" id="2.6.1.-" evidence="6"/>
<protein>
    <recommendedName>
        <fullName evidence="6">Aminotransferase</fullName>
        <ecNumber evidence="6">2.6.1.-</ecNumber>
    </recommendedName>
</protein>
<evidence type="ECO:0000256" key="3">
    <source>
        <dbReference type="ARBA" id="ARBA00022576"/>
    </source>
</evidence>
<dbReference type="InterPro" id="IPR015424">
    <property type="entry name" value="PyrdxlP-dep_Trfase"/>
</dbReference>